<dbReference type="InterPro" id="IPR000093">
    <property type="entry name" value="DNA_Rcmb_RecR"/>
</dbReference>
<evidence type="ECO:0000313" key="10">
    <source>
        <dbReference type="Proteomes" id="UP000230859"/>
    </source>
</evidence>
<evidence type="ECO:0000259" key="8">
    <source>
        <dbReference type="PROSITE" id="PS50880"/>
    </source>
</evidence>
<dbReference type="Pfam" id="PF21176">
    <property type="entry name" value="RecR_HhH"/>
    <property type="match status" value="1"/>
</dbReference>
<sequence length="201" mass="22213">MNAYSDILNKLMRSLASLPGIGPKSAERIAIHLLKSSQAETLELARLIVEAKEKTYFCEKCRNLSSNKLCHICSDASRDRKTLCVVSDPKDVASIEKTGIFKGLYHVLFGTLSPIEGIGPQELRLDQLLKRIHQEQVAELIIATNPNTEGDTTALYLAECLKTNKNIKVTRIASGVPVGSHLEYVDQATLQRALEGRRVLV</sequence>
<dbReference type="Pfam" id="PF13662">
    <property type="entry name" value="Toprim_4"/>
    <property type="match status" value="1"/>
</dbReference>
<evidence type="ECO:0000256" key="5">
    <source>
        <dbReference type="ARBA" id="ARBA00023172"/>
    </source>
</evidence>
<dbReference type="PROSITE" id="PS50880">
    <property type="entry name" value="TOPRIM"/>
    <property type="match status" value="1"/>
</dbReference>
<organism evidence="9 10">
    <name type="scientific">Candidatus Abzuiibacterium crystallinum</name>
    <dbReference type="NCBI Taxonomy" id="1974748"/>
    <lineage>
        <taxon>Bacteria</taxon>
        <taxon>Pseudomonadati</taxon>
        <taxon>Candidatus Omnitrophota</taxon>
        <taxon>Candidatus Abzuiibacterium</taxon>
    </lineage>
</organism>
<dbReference type="Proteomes" id="UP000230859">
    <property type="component" value="Unassembled WGS sequence"/>
</dbReference>
<evidence type="ECO:0000256" key="4">
    <source>
        <dbReference type="ARBA" id="ARBA00022833"/>
    </source>
</evidence>
<dbReference type="SMART" id="SM00493">
    <property type="entry name" value="TOPRIM"/>
    <property type="match status" value="1"/>
</dbReference>
<dbReference type="InterPro" id="IPR034137">
    <property type="entry name" value="TOPRIM_RecR"/>
</dbReference>
<dbReference type="InterPro" id="IPR023627">
    <property type="entry name" value="Rcmb_RecR"/>
</dbReference>
<dbReference type="Gene3D" id="6.10.250.240">
    <property type="match status" value="1"/>
</dbReference>
<evidence type="ECO:0000256" key="2">
    <source>
        <dbReference type="ARBA" id="ARBA00022763"/>
    </source>
</evidence>
<evidence type="ECO:0000313" key="9">
    <source>
        <dbReference type="EMBL" id="PIQ86420.1"/>
    </source>
</evidence>
<proteinExistence type="inferred from homology"/>
<dbReference type="AlphaFoldDB" id="A0A2H0LPQ7"/>
<evidence type="ECO:0000256" key="1">
    <source>
        <dbReference type="ARBA" id="ARBA00022723"/>
    </source>
</evidence>
<comment type="function">
    <text evidence="7">May play a role in DNA repair. It seems to be involved in an RecBC-independent recombinational process of DNA repair. It may act with RecF and RecO.</text>
</comment>
<dbReference type="NCBIfam" id="TIGR00615">
    <property type="entry name" value="recR"/>
    <property type="match status" value="1"/>
</dbReference>
<dbReference type="PANTHER" id="PTHR30446:SF0">
    <property type="entry name" value="RECOMBINATION PROTEIN RECR"/>
    <property type="match status" value="1"/>
</dbReference>
<gene>
    <name evidence="7" type="primary">recR</name>
    <name evidence="9" type="ORF">COV74_05000</name>
</gene>
<dbReference type="InterPro" id="IPR015967">
    <property type="entry name" value="Rcmb_RecR_Znf"/>
</dbReference>
<dbReference type="GO" id="GO:0003677">
    <property type="term" value="F:DNA binding"/>
    <property type="evidence" value="ECO:0007669"/>
    <property type="project" value="UniProtKB-UniRule"/>
</dbReference>
<keyword evidence="4 7" id="KW-0862">Zinc</keyword>
<evidence type="ECO:0000256" key="6">
    <source>
        <dbReference type="ARBA" id="ARBA00023204"/>
    </source>
</evidence>
<feature type="zinc finger region" description="C4-type" evidence="7">
    <location>
        <begin position="58"/>
        <end position="73"/>
    </location>
</feature>
<reference evidence="9 10" key="1">
    <citation type="submission" date="2017-09" db="EMBL/GenBank/DDBJ databases">
        <title>Depth-based differentiation of microbial function through sediment-hosted aquifers and enrichment of novel symbionts in the deep terrestrial subsurface.</title>
        <authorList>
            <person name="Probst A.J."/>
            <person name="Ladd B."/>
            <person name="Jarett J.K."/>
            <person name="Geller-Mcgrath D.E."/>
            <person name="Sieber C.M."/>
            <person name="Emerson J.B."/>
            <person name="Anantharaman K."/>
            <person name="Thomas B.C."/>
            <person name="Malmstrom R."/>
            <person name="Stieglmeier M."/>
            <person name="Klingl A."/>
            <person name="Woyke T."/>
            <person name="Ryan C.M."/>
            <person name="Banfield J.F."/>
        </authorList>
    </citation>
    <scope>NUCLEOTIDE SEQUENCE [LARGE SCALE GENOMIC DNA]</scope>
    <source>
        <strain evidence="9">CG11_big_fil_rev_8_21_14_0_20_45_26</strain>
    </source>
</reference>
<dbReference type="GO" id="GO:0006281">
    <property type="term" value="P:DNA repair"/>
    <property type="evidence" value="ECO:0007669"/>
    <property type="project" value="UniProtKB-UniRule"/>
</dbReference>
<keyword evidence="2 7" id="KW-0227">DNA damage</keyword>
<dbReference type="CDD" id="cd01025">
    <property type="entry name" value="TOPRIM_recR"/>
    <property type="match status" value="1"/>
</dbReference>
<protein>
    <recommendedName>
        <fullName evidence="7">Recombination protein RecR</fullName>
    </recommendedName>
</protein>
<dbReference type="HAMAP" id="MF_00017">
    <property type="entry name" value="RecR"/>
    <property type="match status" value="1"/>
</dbReference>
<name>A0A2H0LPQ7_9BACT</name>
<evidence type="ECO:0000256" key="3">
    <source>
        <dbReference type="ARBA" id="ARBA00022771"/>
    </source>
</evidence>
<dbReference type="GO" id="GO:0008270">
    <property type="term" value="F:zinc ion binding"/>
    <property type="evidence" value="ECO:0007669"/>
    <property type="project" value="UniProtKB-KW"/>
</dbReference>
<dbReference type="PANTHER" id="PTHR30446">
    <property type="entry name" value="RECOMBINATION PROTEIN RECR"/>
    <property type="match status" value="1"/>
</dbReference>
<dbReference type="Gene3D" id="3.40.1360.10">
    <property type="match status" value="1"/>
</dbReference>
<dbReference type="Pfam" id="PF02132">
    <property type="entry name" value="RecR_ZnF"/>
    <property type="match status" value="1"/>
</dbReference>
<accession>A0A2H0LPQ7</accession>
<comment type="caution">
    <text evidence="9">The sequence shown here is derived from an EMBL/GenBank/DDBJ whole genome shotgun (WGS) entry which is preliminary data.</text>
</comment>
<dbReference type="EMBL" id="PCVY01000044">
    <property type="protein sequence ID" value="PIQ86420.1"/>
    <property type="molecule type" value="Genomic_DNA"/>
</dbReference>
<dbReference type="Gene3D" id="1.10.8.420">
    <property type="entry name" value="RecR Domain 1"/>
    <property type="match status" value="1"/>
</dbReference>
<dbReference type="SUPFAM" id="SSF111304">
    <property type="entry name" value="Recombination protein RecR"/>
    <property type="match status" value="1"/>
</dbReference>
<keyword evidence="5 7" id="KW-0233">DNA recombination</keyword>
<evidence type="ECO:0000256" key="7">
    <source>
        <dbReference type="HAMAP-Rule" id="MF_00017"/>
    </source>
</evidence>
<comment type="similarity">
    <text evidence="7">Belongs to the RecR family.</text>
</comment>
<feature type="domain" description="Toprim" evidence="8">
    <location>
        <begin position="81"/>
        <end position="177"/>
    </location>
</feature>
<dbReference type="PROSITE" id="PS01300">
    <property type="entry name" value="RECR"/>
    <property type="match status" value="1"/>
</dbReference>
<dbReference type="Pfam" id="PF21175">
    <property type="entry name" value="RecR_C"/>
    <property type="match status" value="1"/>
</dbReference>
<keyword evidence="3 7" id="KW-0863">Zinc-finger</keyword>
<dbReference type="InterPro" id="IPR006171">
    <property type="entry name" value="TOPRIM_dom"/>
</dbReference>
<keyword evidence="1 7" id="KW-0479">Metal-binding</keyword>
<dbReference type="GO" id="GO:0006310">
    <property type="term" value="P:DNA recombination"/>
    <property type="evidence" value="ECO:0007669"/>
    <property type="project" value="UniProtKB-UniRule"/>
</dbReference>
<keyword evidence="6 7" id="KW-0234">DNA repair</keyword>